<protein>
    <submittedName>
        <fullName evidence="1">Uncharacterized protein</fullName>
    </submittedName>
</protein>
<sequence>MIHHPTRCPVTGALSGFGAGRSGIGFEEARVANSYSQGICSLGAAFISYWSRHHVLLLGYHAIPGFAKEKDEEEQNNPSSPIRFTLHFGTVPGHACLPLSACTLARLEEGQYDEGK</sequence>
<comment type="caution">
    <text evidence="1">The sequence shown here is derived from an EMBL/GenBank/DDBJ whole genome shotgun (WGS) entry which is preliminary data.</text>
</comment>
<name>A0ABQ4MBU6_9BACL</name>
<reference evidence="1 2" key="1">
    <citation type="submission" date="2021-03" db="EMBL/GenBank/DDBJ databases">
        <title>Antimicrobial resistance genes in bacteria isolated from Japanese honey, and their potential for conferring macrolide and lincosamide resistance in the American foulbrood pathogen Paenibacillus larvae.</title>
        <authorList>
            <person name="Okamoto M."/>
            <person name="Kumagai M."/>
            <person name="Kanamori H."/>
            <person name="Takamatsu D."/>
        </authorList>
    </citation>
    <scope>NUCLEOTIDE SEQUENCE [LARGE SCALE GENOMIC DNA]</scope>
    <source>
        <strain evidence="1 2">J42TS3</strain>
    </source>
</reference>
<keyword evidence="2" id="KW-1185">Reference proteome</keyword>
<evidence type="ECO:0000313" key="2">
    <source>
        <dbReference type="Proteomes" id="UP000679992"/>
    </source>
</evidence>
<evidence type="ECO:0000313" key="1">
    <source>
        <dbReference type="EMBL" id="GIP53460.1"/>
    </source>
</evidence>
<proteinExistence type="predicted"/>
<dbReference type="Proteomes" id="UP000679992">
    <property type="component" value="Unassembled WGS sequence"/>
</dbReference>
<accession>A0ABQ4MBU6</accession>
<dbReference type="EMBL" id="BOSL01000007">
    <property type="protein sequence ID" value="GIP53460.1"/>
    <property type="molecule type" value="Genomic_DNA"/>
</dbReference>
<gene>
    <name evidence="1" type="ORF">J42TS3_24950</name>
</gene>
<organism evidence="1 2">
    <name type="scientific">Paenibacillus vini</name>
    <dbReference type="NCBI Taxonomy" id="1476024"/>
    <lineage>
        <taxon>Bacteria</taxon>
        <taxon>Bacillati</taxon>
        <taxon>Bacillota</taxon>
        <taxon>Bacilli</taxon>
        <taxon>Bacillales</taxon>
        <taxon>Paenibacillaceae</taxon>
        <taxon>Paenibacillus</taxon>
    </lineage>
</organism>